<evidence type="ECO:0000313" key="2">
    <source>
        <dbReference type="RefSeq" id="XP_018841380.1"/>
    </source>
</evidence>
<dbReference type="RefSeq" id="XP_018841380.1">
    <property type="nucleotide sequence ID" value="XM_018985835.2"/>
</dbReference>
<reference evidence="2" key="1">
    <citation type="submission" date="2025-08" db="UniProtKB">
        <authorList>
            <consortium name="RefSeq"/>
        </authorList>
    </citation>
    <scope>IDENTIFICATION</scope>
    <source>
        <tissue evidence="2">Leaves</tissue>
    </source>
</reference>
<dbReference type="PANTHER" id="PTHR36388:SF1">
    <property type="entry name" value="OS02G0469000 PROTEIN"/>
    <property type="match status" value="1"/>
</dbReference>
<accession>A0A2I4GBV9</accession>
<dbReference type="Gramene" id="Jr16_17060_p1">
    <property type="protein sequence ID" value="cds.Jr16_17060_p1"/>
    <property type="gene ID" value="Jr16_17060"/>
</dbReference>
<dbReference type="AlphaFoldDB" id="A0A2I4GBV9"/>
<protein>
    <submittedName>
        <fullName evidence="2">Uncharacterized protein LOC109006535</fullName>
    </submittedName>
</protein>
<name>A0A2I4GBV9_JUGRE</name>
<evidence type="ECO:0000313" key="1">
    <source>
        <dbReference type="Proteomes" id="UP000235220"/>
    </source>
</evidence>
<keyword evidence="1" id="KW-1185">Reference proteome</keyword>
<dbReference type="Proteomes" id="UP000235220">
    <property type="component" value="Chromosome 16"/>
</dbReference>
<dbReference type="FunCoup" id="A0A2I4GBV9">
    <property type="interactions" value="1775"/>
</dbReference>
<organism evidence="1 2">
    <name type="scientific">Juglans regia</name>
    <name type="common">English walnut</name>
    <dbReference type="NCBI Taxonomy" id="51240"/>
    <lineage>
        <taxon>Eukaryota</taxon>
        <taxon>Viridiplantae</taxon>
        <taxon>Streptophyta</taxon>
        <taxon>Embryophyta</taxon>
        <taxon>Tracheophyta</taxon>
        <taxon>Spermatophyta</taxon>
        <taxon>Magnoliopsida</taxon>
        <taxon>eudicotyledons</taxon>
        <taxon>Gunneridae</taxon>
        <taxon>Pentapetalae</taxon>
        <taxon>rosids</taxon>
        <taxon>fabids</taxon>
        <taxon>Fagales</taxon>
        <taxon>Juglandaceae</taxon>
        <taxon>Juglans</taxon>
    </lineage>
</organism>
<dbReference type="KEGG" id="jre:109006535"/>
<dbReference type="STRING" id="51240.A0A2I4GBV9"/>
<sequence>MDIEHVLKEGSISSLTLSSVESNQRGGVLSPEDFAWVDSCLVQDPEISKGSCDSLKDASQELLSSQSRSFSSAAISCFFQEGTDVEIPPSLEEADTVHFRGRSDDGIVLQTCAAMDVEDGLIESSNLSGEVFSGEDIAWVNSCLIEDPEDSVSWASLKNALLEIVSSDFRSFDSFAAVSGGLPEGTDVEILPSYEESETVQFQGETSDDLVLINKKTERDGDHLPLKFKNNSLKSLTLKGNPFLPTYTEGVKESESIEPRLDLGSSAYGMEPSTEDIFRVWDLGIPSEEDEFGKQLNKAALREGSFKPMPSTLNDLEVSKDVEEVFPDHLVSAMADLSLNQTSS</sequence>
<gene>
    <name evidence="2" type="primary">LOC109006535</name>
</gene>
<dbReference type="OrthoDB" id="1894296at2759"/>
<proteinExistence type="predicted"/>
<dbReference type="PANTHER" id="PTHR36388">
    <property type="entry name" value="OS02G0469000 PROTEIN"/>
    <property type="match status" value="1"/>
</dbReference>
<dbReference type="GeneID" id="109006535"/>